<dbReference type="InterPro" id="IPR058579">
    <property type="entry name" value="IspG_C"/>
</dbReference>
<gene>
    <name evidence="7" type="primary">ispG</name>
    <name evidence="10" type="ORF">C095_10375</name>
</gene>
<evidence type="ECO:0000256" key="7">
    <source>
        <dbReference type="HAMAP-Rule" id="MF_00159"/>
    </source>
</evidence>
<comment type="caution">
    <text evidence="10">The sequence shown here is derived from an EMBL/GenBank/DDBJ whole genome shotgun (WGS) entry which is preliminary data.</text>
</comment>
<dbReference type="Pfam" id="PF04551">
    <property type="entry name" value="GcpE"/>
    <property type="match status" value="1"/>
</dbReference>
<dbReference type="EC" id="1.17.7.3" evidence="7"/>
<dbReference type="OrthoDB" id="9803214at2"/>
<dbReference type="GO" id="GO:0005506">
    <property type="term" value="F:iron ion binding"/>
    <property type="evidence" value="ECO:0007669"/>
    <property type="project" value="InterPro"/>
</dbReference>
<proteinExistence type="inferred from homology"/>
<dbReference type="HAMAP" id="MF_00159">
    <property type="entry name" value="IspG"/>
    <property type="match status" value="1"/>
</dbReference>
<dbReference type="InterPro" id="IPR045854">
    <property type="entry name" value="NO2/SO3_Rdtase_4Fe4S_sf"/>
</dbReference>
<keyword evidence="6 7" id="KW-0414">Isoprene biosynthesis</keyword>
<dbReference type="InterPro" id="IPR058578">
    <property type="entry name" value="IspG_TIM"/>
</dbReference>
<organism evidence="10 11">
    <name type="scientific">Fusobacterium necrophorum subsp. funduliforme B35</name>
    <dbReference type="NCBI Taxonomy" id="1226633"/>
    <lineage>
        <taxon>Bacteria</taxon>
        <taxon>Fusobacteriati</taxon>
        <taxon>Fusobacteriota</taxon>
        <taxon>Fusobacteriia</taxon>
        <taxon>Fusobacteriales</taxon>
        <taxon>Fusobacteriaceae</taxon>
        <taxon>Fusobacterium</taxon>
    </lineage>
</organism>
<keyword evidence="1 7" id="KW-0004">4Fe-4S</keyword>
<accession>A0A017H2D2</accession>
<dbReference type="UniPathway" id="UPA00056">
    <property type="reaction ID" value="UER00096"/>
</dbReference>
<evidence type="ECO:0000256" key="1">
    <source>
        <dbReference type="ARBA" id="ARBA00022485"/>
    </source>
</evidence>
<dbReference type="GO" id="GO:0051539">
    <property type="term" value="F:4 iron, 4 sulfur cluster binding"/>
    <property type="evidence" value="ECO:0007669"/>
    <property type="project" value="UniProtKB-UniRule"/>
</dbReference>
<evidence type="ECO:0000259" key="8">
    <source>
        <dbReference type="Pfam" id="PF04551"/>
    </source>
</evidence>
<evidence type="ECO:0000313" key="10">
    <source>
        <dbReference type="EMBL" id="KID48342.1"/>
    </source>
</evidence>
<protein>
    <recommendedName>
        <fullName evidence="7">4-hydroxy-3-methylbut-2-en-1-yl diphosphate synthase (flavodoxin)</fullName>
        <ecNumber evidence="7">1.17.7.3</ecNumber>
    </recommendedName>
    <alternativeName>
        <fullName evidence="7">1-hydroxy-2-methyl-2-(E)-butenyl 4-diphosphate synthase</fullName>
    </alternativeName>
</protein>
<sequence>MGKESREIQIGMLRLGKGNPVVIQSMINTETADVEASVRQILDLEEAGCELVRMTINTKEAAMAIPAIKKRVHIPLVADIHFDYRLALLAIEQGIDKLRINPGNIGSEENIRLVAEAAKRKRIPIRIGVNAGSLEKHILEKYGAVTADAMVESAMYHVKLLEQFAFYDIVISLKASNVSMMVEAYRKIQALVNYPLHLGVTEAGTAFQGSIKSAIGIGALLLDGIGDTIRVSLTEDPVEEIKVAKEILKVLGLRKEGVEIVSCPTCGRTEIDLISLAKTVEEEFAKEKRNIKIAVMGCVVNGPGEAKEADYGVAGGKGVGILFQKGQIVKKVQEKDILQELKNMIVEDLKRKS</sequence>
<keyword evidence="4 7" id="KW-0408">Iron</keyword>
<evidence type="ECO:0000256" key="4">
    <source>
        <dbReference type="ARBA" id="ARBA00023004"/>
    </source>
</evidence>
<dbReference type="PANTHER" id="PTHR30454">
    <property type="entry name" value="4-HYDROXY-3-METHYLBUT-2-EN-1-YL DIPHOSPHATE SYNTHASE"/>
    <property type="match status" value="1"/>
</dbReference>
<dbReference type="GO" id="GO:0141197">
    <property type="term" value="F:4-hydroxy-3-methylbut-2-enyl-diphosphate synthase activity (flavodoxin)"/>
    <property type="evidence" value="ECO:0007669"/>
    <property type="project" value="UniProtKB-EC"/>
</dbReference>
<dbReference type="PIRSF" id="PIRSF004640">
    <property type="entry name" value="IspG"/>
    <property type="match status" value="1"/>
</dbReference>
<evidence type="ECO:0000256" key="2">
    <source>
        <dbReference type="ARBA" id="ARBA00022723"/>
    </source>
</evidence>
<keyword evidence="2 7" id="KW-0479">Metal-binding</keyword>
<dbReference type="InterPro" id="IPR016425">
    <property type="entry name" value="IspG_bac"/>
</dbReference>
<dbReference type="RefSeq" id="WP_009005859.1">
    <property type="nucleotide sequence ID" value="NZ_AOJP01000012.1"/>
</dbReference>
<dbReference type="GO" id="GO:0046429">
    <property type="term" value="F:4-hydroxy-3-methylbut-2-en-1-yl diphosphate synthase activity (ferredoxin)"/>
    <property type="evidence" value="ECO:0007669"/>
    <property type="project" value="UniProtKB-UniRule"/>
</dbReference>
<feature type="binding site" evidence="7">
    <location>
        <position position="298"/>
    </location>
    <ligand>
        <name>[4Fe-4S] cluster</name>
        <dbReference type="ChEBI" id="CHEBI:49883"/>
    </ligand>
</feature>
<dbReference type="PATRIC" id="fig|1226633.4.peg.2105"/>
<dbReference type="PANTHER" id="PTHR30454:SF0">
    <property type="entry name" value="4-HYDROXY-3-METHYLBUT-2-EN-1-YL DIPHOSPHATE SYNTHASE (FERREDOXIN), CHLOROPLASTIC"/>
    <property type="match status" value="1"/>
</dbReference>
<comment type="cofactor">
    <cofactor evidence="7">
        <name>[4Fe-4S] cluster</name>
        <dbReference type="ChEBI" id="CHEBI:49883"/>
    </cofactor>
    <text evidence="7">Binds 1 [4Fe-4S] cluster.</text>
</comment>
<comment type="function">
    <text evidence="7">Converts 2C-methyl-D-erythritol 2,4-cyclodiphosphate (ME-2,4cPP) into 1-hydroxy-2-methyl-2-(E)-butenyl 4-diphosphate.</text>
</comment>
<comment type="catalytic activity">
    <reaction evidence="7">
        <text>(2E)-4-hydroxy-3-methylbut-2-enyl diphosphate + oxidized [flavodoxin] + H2O + 2 H(+) = 2-C-methyl-D-erythritol 2,4-cyclic diphosphate + reduced [flavodoxin]</text>
        <dbReference type="Rhea" id="RHEA:43604"/>
        <dbReference type="Rhea" id="RHEA-COMP:10622"/>
        <dbReference type="Rhea" id="RHEA-COMP:10623"/>
        <dbReference type="ChEBI" id="CHEBI:15377"/>
        <dbReference type="ChEBI" id="CHEBI:15378"/>
        <dbReference type="ChEBI" id="CHEBI:57618"/>
        <dbReference type="ChEBI" id="CHEBI:58210"/>
        <dbReference type="ChEBI" id="CHEBI:58483"/>
        <dbReference type="ChEBI" id="CHEBI:128753"/>
        <dbReference type="EC" id="1.17.7.3"/>
    </reaction>
</comment>
<evidence type="ECO:0000256" key="6">
    <source>
        <dbReference type="ARBA" id="ARBA00023229"/>
    </source>
</evidence>
<dbReference type="AlphaFoldDB" id="A0A017H2D2"/>
<feature type="binding site" evidence="7">
    <location>
        <position position="263"/>
    </location>
    <ligand>
        <name>[4Fe-4S] cluster</name>
        <dbReference type="ChEBI" id="CHEBI:49883"/>
    </ligand>
</feature>
<feature type="binding site" evidence="7">
    <location>
        <position position="305"/>
    </location>
    <ligand>
        <name>[4Fe-4S] cluster</name>
        <dbReference type="ChEBI" id="CHEBI:49883"/>
    </ligand>
</feature>
<name>A0A017H2D2_9FUSO</name>
<dbReference type="FunFam" id="3.20.20.20:FF:000001">
    <property type="entry name" value="4-hydroxy-3-methylbut-2-en-1-yl diphosphate synthase (flavodoxin)"/>
    <property type="match status" value="1"/>
</dbReference>
<dbReference type="GO" id="GO:0019288">
    <property type="term" value="P:isopentenyl diphosphate biosynthetic process, methylerythritol 4-phosphate pathway"/>
    <property type="evidence" value="ECO:0007669"/>
    <property type="project" value="UniProtKB-UniRule"/>
</dbReference>
<dbReference type="EMBL" id="AUZI01000026">
    <property type="protein sequence ID" value="KID48342.1"/>
    <property type="molecule type" value="Genomic_DNA"/>
</dbReference>
<dbReference type="NCBIfam" id="NF001540">
    <property type="entry name" value="PRK00366.1"/>
    <property type="match status" value="1"/>
</dbReference>
<dbReference type="GO" id="GO:0016114">
    <property type="term" value="P:terpenoid biosynthetic process"/>
    <property type="evidence" value="ECO:0007669"/>
    <property type="project" value="InterPro"/>
</dbReference>
<dbReference type="Pfam" id="PF26540">
    <property type="entry name" value="GcpE_C"/>
    <property type="match status" value="1"/>
</dbReference>
<dbReference type="SUPFAM" id="SSF56014">
    <property type="entry name" value="Nitrite and sulphite reductase 4Fe-4S domain-like"/>
    <property type="match status" value="1"/>
</dbReference>
<dbReference type="InterPro" id="IPR011005">
    <property type="entry name" value="Dihydropteroate_synth-like_sf"/>
</dbReference>
<evidence type="ECO:0000256" key="3">
    <source>
        <dbReference type="ARBA" id="ARBA00023002"/>
    </source>
</evidence>
<dbReference type="Proteomes" id="UP000031184">
    <property type="component" value="Unassembled WGS sequence"/>
</dbReference>
<feature type="domain" description="IspG C-terminal" evidence="9">
    <location>
        <begin position="259"/>
        <end position="345"/>
    </location>
</feature>
<evidence type="ECO:0000256" key="5">
    <source>
        <dbReference type="ARBA" id="ARBA00023014"/>
    </source>
</evidence>
<dbReference type="Gene3D" id="3.20.20.20">
    <property type="entry name" value="Dihydropteroate synthase-like"/>
    <property type="match status" value="1"/>
</dbReference>
<dbReference type="InterPro" id="IPR004588">
    <property type="entry name" value="IspG_bac-typ"/>
</dbReference>
<dbReference type="SUPFAM" id="SSF51395">
    <property type="entry name" value="FMN-linked oxidoreductases"/>
    <property type="match status" value="1"/>
</dbReference>
<comment type="pathway">
    <text evidence="7">Isoprenoid biosynthesis; isopentenyl diphosphate biosynthesis via DXP pathway; isopentenyl diphosphate from 1-deoxy-D-xylulose 5-phosphate: step 5/6.</text>
</comment>
<comment type="similarity">
    <text evidence="7">Belongs to the IspG family.</text>
</comment>
<reference evidence="10 11" key="1">
    <citation type="submission" date="2013-08" db="EMBL/GenBank/DDBJ databases">
        <title>An opportunistic ruminal bacterium that causes liver abscesses in cattle.</title>
        <authorList>
            <person name="Benahmed F.H."/>
            <person name="Rasmussen M."/>
            <person name="Harbottle H."/>
            <person name="Soppet D."/>
            <person name="Nagaraja T.G."/>
            <person name="Davidson M."/>
        </authorList>
    </citation>
    <scope>NUCLEOTIDE SEQUENCE [LARGE SCALE GENOMIC DNA]</scope>
    <source>
        <strain evidence="10 11">B35</strain>
    </source>
</reference>
<dbReference type="NCBIfam" id="TIGR00612">
    <property type="entry name" value="ispG_gcpE"/>
    <property type="match status" value="1"/>
</dbReference>
<feature type="binding site" evidence="7">
    <location>
        <position position="266"/>
    </location>
    <ligand>
        <name>[4Fe-4S] cluster</name>
        <dbReference type="ChEBI" id="CHEBI:49883"/>
    </ligand>
</feature>
<keyword evidence="5 7" id="KW-0411">Iron-sulfur</keyword>
<dbReference type="Gene3D" id="3.30.413.10">
    <property type="entry name" value="Sulfite Reductase Hemoprotein, domain 1"/>
    <property type="match status" value="1"/>
</dbReference>
<keyword evidence="3 7" id="KW-0560">Oxidoreductase</keyword>
<evidence type="ECO:0000259" key="9">
    <source>
        <dbReference type="Pfam" id="PF26540"/>
    </source>
</evidence>
<evidence type="ECO:0000313" key="11">
    <source>
        <dbReference type="Proteomes" id="UP000031184"/>
    </source>
</evidence>
<feature type="domain" description="IspG TIM-barrel" evidence="8">
    <location>
        <begin position="6"/>
        <end position="245"/>
    </location>
</feature>